<evidence type="ECO:0000256" key="8">
    <source>
        <dbReference type="ARBA" id="ARBA00022490"/>
    </source>
</evidence>
<proteinExistence type="inferred from homology"/>
<dbReference type="Proteomes" id="UP000199698">
    <property type="component" value="Unassembled WGS sequence"/>
</dbReference>
<dbReference type="PANTHER" id="PTHR43340:SF1">
    <property type="entry name" value="HYPOXANTHINE PHOSPHORIBOSYLTRANSFERASE"/>
    <property type="match status" value="1"/>
</dbReference>
<dbReference type="InterPro" id="IPR050408">
    <property type="entry name" value="HGPRT"/>
</dbReference>
<dbReference type="FunFam" id="3.40.50.2020:FF:000006">
    <property type="entry name" value="Hypoxanthine phosphoribosyltransferase"/>
    <property type="match status" value="1"/>
</dbReference>
<evidence type="ECO:0000313" key="20">
    <source>
        <dbReference type="Proteomes" id="UP000199698"/>
    </source>
</evidence>
<evidence type="ECO:0000256" key="14">
    <source>
        <dbReference type="ARBA" id="ARBA00022842"/>
    </source>
</evidence>
<dbReference type="EMBL" id="FMBA01000035">
    <property type="protein sequence ID" value="SCC16956.1"/>
    <property type="molecule type" value="Genomic_DNA"/>
</dbReference>
<dbReference type="SUPFAM" id="SSF53271">
    <property type="entry name" value="PRTase-like"/>
    <property type="match status" value="1"/>
</dbReference>
<dbReference type="GO" id="GO:0052657">
    <property type="term" value="F:guanine phosphoribosyltransferase activity"/>
    <property type="evidence" value="ECO:0007669"/>
    <property type="project" value="UniProtKB-ARBA"/>
</dbReference>
<keyword evidence="11 17" id="KW-0479">Metal-binding</keyword>
<evidence type="ECO:0000256" key="1">
    <source>
        <dbReference type="ARBA" id="ARBA00001946"/>
    </source>
</evidence>
<keyword evidence="20" id="KW-1185">Reference proteome</keyword>
<evidence type="ECO:0000256" key="3">
    <source>
        <dbReference type="ARBA" id="ARBA00004496"/>
    </source>
</evidence>
<dbReference type="GO" id="GO:0005829">
    <property type="term" value="C:cytosol"/>
    <property type="evidence" value="ECO:0007669"/>
    <property type="project" value="TreeGrafter"/>
</dbReference>
<dbReference type="GO" id="GO:0004422">
    <property type="term" value="F:hypoxanthine phosphoribosyltransferase activity"/>
    <property type="evidence" value="ECO:0007669"/>
    <property type="project" value="InterPro"/>
</dbReference>
<dbReference type="STRING" id="1798183.GA0061080_103510"/>
<keyword evidence="12 17" id="KW-0660">Purine salvage</keyword>
<dbReference type="EC" id="2.4.2.8" evidence="6 17"/>
<dbReference type="OrthoDB" id="9802824at2"/>
<evidence type="ECO:0000256" key="15">
    <source>
        <dbReference type="ARBA" id="ARBA00048811"/>
    </source>
</evidence>
<evidence type="ECO:0000256" key="10">
    <source>
        <dbReference type="ARBA" id="ARBA00022679"/>
    </source>
</evidence>
<keyword evidence="10 17" id="KW-0808">Transferase</keyword>
<evidence type="ECO:0000256" key="13">
    <source>
        <dbReference type="ARBA" id="ARBA00022741"/>
    </source>
</evidence>
<dbReference type="InterPro" id="IPR029057">
    <property type="entry name" value="PRTase-like"/>
</dbReference>
<dbReference type="NCBIfam" id="TIGR01203">
    <property type="entry name" value="HGPRTase"/>
    <property type="match status" value="1"/>
</dbReference>
<evidence type="ECO:0000256" key="6">
    <source>
        <dbReference type="ARBA" id="ARBA00011895"/>
    </source>
</evidence>
<dbReference type="CDD" id="cd06223">
    <property type="entry name" value="PRTases_typeI"/>
    <property type="match status" value="1"/>
</dbReference>
<comment type="cofactor">
    <cofactor evidence="1 17">
        <name>Mg(2+)</name>
        <dbReference type="ChEBI" id="CHEBI:18420"/>
    </cofactor>
</comment>
<gene>
    <name evidence="19" type="ORF">GA0061080_103510</name>
</gene>
<dbReference type="UniPathway" id="UPA00591">
    <property type="reaction ID" value="UER00648"/>
</dbReference>
<name>A0A1C4CCY1_9GAMM</name>
<evidence type="ECO:0000256" key="7">
    <source>
        <dbReference type="ARBA" id="ARBA00014105"/>
    </source>
</evidence>
<evidence type="ECO:0000313" key="19">
    <source>
        <dbReference type="EMBL" id="SCC16956.1"/>
    </source>
</evidence>
<organism evidence="19 20">
    <name type="scientific">Gilliamella intestini</name>
    <dbReference type="NCBI Taxonomy" id="1798183"/>
    <lineage>
        <taxon>Bacteria</taxon>
        <taxon>Pseudomonadati</taxon>
        <taxon>Pseudomonadota</taxon>
        <taxon>Gammaproteobacteria</taxon>
        <taxon>Orbales</taxon>
        <taxon>Orbaceae</taxon>
        <taxon>Gilliamella</taxon>
    </lineage>
</organism>
<comment type="catalytic activity">
    <reaction evidence="16">
        <text>IMP + diphosphate = hypoxanthine + 5-phospho-alpha-D-ribose 1-diphosphate</text>
        <dbReference type="Rhea" id="RHEA:17973"/>
        <dbReference type="ChEBI" id="CHEBI:17368"/>
        <dbReference type="ChEBI" id="CHEBI:33019"/>
        <dbReference type="ChEBI" id="CHEBI:58017"/>
        <dbReference type="ChEBI" id="CHEBI:58053"/>
        <dbReference type="EC" id="2.4.2.8"/>
    </reaction>
    <physiologicalReaction direction="right-to-left" evidence="16">
        <dbReference type="Rhea" id="RHEA:17975"/>
    </physiologicalReaction>
</comment>
<feature type="domain" description="Phosphoribosyltransferase" evidence="18">
    <location>
        <begin position="13"/>
        <end position="161"/>
    </location>
</feature>
<evidence type="ECO:0000256" key="11">
    <source>
        <dbReference type="ARBA" id="ARBA00022723"/>
    </source>
</evidence>
<evidence type="ECO:0000256" key="5">
    <source>
        <dbReference type="ARBA" id="ARBA00008391"/>
    </source>
</evidence>
<comment type="pathway">
    <text evidence="4 17">Purine metabolism; IMP biosynthesis via salvage pathway; IMP from hypoxanthine: step 1/1.</text>
</comment>
<dbReference type="PANTHER" id="PTHR43340">
    <property type="entry name" value="HYPOXANTHINE-GUANINE PHOSPHORIBOSYLTRANSFERASE"/>
    <property type="match status" value="1"/>
</dbReference>
<sequence>MKKHTLEMMISADDIQKRVIELGQQISQDYKDSQNELILVGLLRGSFIFMADLSRAIAVGHEVDFMTASSYGNAVISNRDVKILKDLDEDIRDKDVLIIEDIIDTGNTLSKVMAILKLRHPRSIEICTLLDKPSRREVNVPVKYIGFSIPDEFVVGYGIDYAQHYRHLPFIGHVTLLES</sequence>
<comment type="similarity">
    <text evidence="5 17">Belongs to the purine/pyrimidine phosphoribosyltransferase family.</text>
</comment>
<accession>A0A1C4CCY1</accession>
<keyword evidence="14 17" id="KW-0460">Magnesium</keyword>
<evidence type="ECO:0000259" key="18">
    <source>
        <dbReference type="Pfam" id="PF00156"/>
    </source>
</evidence>
<dbReference type="Gene3D" id="3.40.50.2020">
    <property type="match status" value="1"/>
</dbReference>
<keyword evidence="9 17" id="KW-0328">Glycosyltransferase</keyword>
<dbReference type="RefSeq" id="WP_091124379.1">
    <property type="nucleotide sequence ID" value="NZ_FMBA01000035.1"/>
</dbReference>
<dbReference type="InterPro" id="IPR000836">
    <property type="entry name" value="PRTase_dom"/>
</dbReference>
<evidence type="ECO:0000256" key="17">
    <source>
        <dbReference type="RuleBase" id="RU364099"/>
    </source>
</evidence>
<evidence type="ECO:0000256" key="16">
    <source>
        <dbReference type="ARBA" id="ARBA00049402"/>
    </source>
</evidence>
<dbReference type="GO" id="GO:0032264">
    <property type="term" value="P:IMP salvage"/>
    <property type="evidence" value="ECO:0007669"/>
    <property type="project" value="UniProtKB-UniPathway"/>
</dbReference>
<evidence type="ECO:0000256" key="2">
    <source>
        <dbReference type="ARBA" id="ARBA00003637"/>
    </source>
</evidence>
<protein>
    <recommendedName>
        <fullName evidence="7 17">Hypoxanthine phosphoribosyltransferase</fullName>
        <ecNumber evidence="6 17">2.4.2.8</ecNumber>
    </recommendedName>
</protein>
<comment type="subcellular location">
    <subcellularLocation>
        <location evidence="3 17">Cytoplasm</location>
    </subcellularLocation>
</comment>
<reference evidence="20" key="1">
    <citation type="submission" date="2016-08" db="EMBL/GenBank/DDBJ databases">
        <authorList>
            <person name="Varghese N."/>
            <person name="Submissions Spin"/>
        </authorList>
    </citation>
    <scope>NUCLEOTIDE SEQUENCE [LARGE SCALE GENOMIC DNA]</scope>
    <source>
        <strain evidence="20">R-53144</strain>
    </source>
</reference>
<evidence type="ECO:0000256" key="12">
    <source>
        <dbReference type="ARBA" id="ARBA00022726"/>
    </source>
</evidence>
<dbReference type="GO" id="GO:0006166">
    <property type="term" value="P:purine ribonucleoside salvage"/>
    <property type="evidence" value="ECO:0007669"/>
    <property type="project" value="UniProtKB-KW"/>
</dbReference>
<dbReference type="GO" id="GO:0000166">
    <property type="term" value="F:nucleotide binding"/>
    <property type="evidence" value="ECO:0007669"/>
    <property type="project" value="UniProtKB-KW"/>
</dbReference>
<dbReference type="Pfam" id="PF00156">
    <property type="entry name" value="Pribosyltran"/>
    <property type="match status" value="1"/>
</dbReference>
<keyword evidence="13 17" id="KW-0547">Nucleotide-binding</keyword>
<evidence type="ECO:0000256" key="4">
    <source>
        <dbReference type="ARBA" id="ARBA00004669"/>
    </source>
</evidence>
<comment type="function">
    <text evidence="2">Purine salvage pathway enzyme which catalyzes the transfer of the ribosyl-5-phosphate group from 5-phospho-alpha-D-ribose 1-diphosphate (PRPP) to the N9 position of hypoxanthine to yield IMP (inosine 5'-monophosphate). To a lesser extent, can also act on guanine leading to GMP, but shows a highly less efficient activity with xanthine.</text>
</comment>
<keyword evidence="8 17" id="KW-0963">Cytoplasm</keyword>
<evidence type="ECO:0000256" key="9">
    <source>
        <dbReference type="ARBA" id="ARBA00022676"/>
    </source>
</evidence>
<comment type="catalytic activity">
    <reaction evidence="15">
        <text>GMP + diphosphate = guanine + 5-phospho-alpha-D-ribose 1-diphosphate</text>
        <dbReference type="Rhea" id="RHEA:25424"/>
        <dbReference type="ChEBI" id="CHEBI:16235"/>
        <dbReference type="ChEBI" id="CHEBI:33019"/>
        <dbReference type="ChEBI" id="CHEBI:58017"/>
        <dbReference type="ChEBI" id="CHEBI:58115"/>
        <dbReference type="EC" id="2.4.2.8"/>
    </reaction>
    <physiologicalReaction direction="right-to-left" evidence="15">
        <dbReference type="Rhea" id="RHEA:25426"/>
    </physiologicalReaction>
</comment>
<dbReference type="AlphaFoldDB" id="A0A1C4CCY1"/>
<dbReference type="GO" id="GO:0000287">
    <property type="term" value="F:magnesium ion binding"/>
    <property type="evidence" value="ECO:0007669"/>
    <property type="project" value="TreeGrafter"/>
</dbReference>
<dbReference type="GO" id="GO:0006178">
    <property type="term" value="P:guanine salvage"/>
    <property type="evidence" value="ECO:0007669"/>
    <property type="project" value="TreeGrafter"/>
</dbReference>
<dbReference type="InterPro" id="IPR005904">
    <property type="entry name" value="Hxn_phspho_trans"/>
</dbReference>
<dbReference type="GO" id="GO:0032263">
    <property type="term" value="P:GMP salvage"/>
    <property type="evidence" value="ECO:0007669"/>
    <property type="project" value="TreeGrafter"/>
</dbReference>
<dbReference type="GO" id="GO:0046100">
    <property type="term" value="P:hypoxanthine metabolic process"/>
    <property type="evidence" value="ECO:0007669"/>
    <property type="project" value="TreeGrafter"/>
</dbReference>